<evidence type="ECO:0000256" key="6">
    <source>
        <dbReference type="SAM" id="MobiDB-lite"/>
    </source>
</evidence>
<keyword evidence="5" id="KW-0479">Metal-binding</keyword>
<dbReference type="Gene3D" id="3.40.50.300">
    <property type="entry name" value="P-loop containing nucleotide triphosphate hydrolases"/>
    <property type="match status" value="2"/>
</dbReference>
<feature type="region of interest" description="Disordered" evidence="6">
    <location>
        <begin position="919"/>
        <end position="945"/>
    </location>
</feature>
<keyword evidence="5" id="KW-0862">Zinc</keyword>
<dbReference type="InterPro" id="IPR038718">
    <property type="entry name" value="SNF2-like_sf"/>
</dbReference>
<keyword evidence="4" id="KW-0067">ATP-binding</keyword>
<dbReference type="InterPro" id="IPR000330">
    <property type="entry name" value="SNF2_N"/>
</dbReference>
<evidence type="ECO:0008006" key="10">
    <source>
        <dbReference type="Google" id="ProtNLM"/>
    </source>
</evidence>
<dbReference type="Pfam" id="PF13639">
    <property type="entry name" value="zf-RING_2"/>
    <property type="match status" value="1"/>
</dbReference>
<dbReference type="GO" id="GO:0004386">
    <property type="term" value="F:helicase activity"/>
    <property type="evidence" value="ECO:0007669"/>
    <property type="project" value="UniProtKB-KW"/>
</dbReference>
<dbReference type="Gene3D" id="3.30.160.60">
    <property type="entry name" value="Classic Zinc Finger"/>
    <property type="match status" value="1"/>
</dbReference>
<dbReference type="InterPro" id="IPR027417">
    <property type="entry name" value="P-loop_NTPase"/>
</dbReference>
<dbReference type="Gene3D" id="3.30.40.10">
    <property type="entry name" value="Zinc/RING finger domain, C3HC4 (zinc finger)"/>
    <property type="match status" value="1"/>
</dbReference>
<evidence type="ECO:0000256" key="2">
    <source>
        <dbReference type="ARBA" id="ARBA00022801"/>
    </source>
</evidence>
<dbReference type="GO" id="GO:0005524">
    <property type="term" value="F:ATP binding"/>
    <property type="evidence" value="ECO:0007669"/>
    <property type="project" value="UniProtKB-KW"/>
</dbReference>
<protein>
    <recommendedName>
        <fullName evidence="10">RING-type domain-containing protein</fullName>
    </recommendedName>
</protein>
<dbReference type="GO" id="GO:0008094">
    <property type="term" value="F:ATP-dependent activity, acting on DNA"/>
    <property type="evidence" value="ECO:0007669"/>
    <property type="project" value="TreeGrafter"/>
</dbReference>
<evidence type="ECO:0000256" key="1">
    <source>
        <dbReference type="ARBA" id="ARBA00022741"/>
    </source>
</evidence>
<evidence type="ECO:0000256" key="5">
    <source>
        <dbReference type="PROSITE-ProRule" id="PRU00175"/>
    </source>
</evidence>
<dbReference type="EMBL" id="CDMZ01005172">
    <property type="protein sequence ID" value="CEM52180.1"/>
    <property type="molecule type" value="Genomic_DNA"/>
</dbReference>
<evidence type="ECO:0000313" key="9">
    <source>
        <dbReference type="EMBL" id="CEM52180.1"/>
    </source>
</evidence>
<dbReference type="InterPro" id="IPR050628">
    <property type="entry name" value="SNF2_RAD54_helicase_TF"/>
</dbReference>
<dbReference type="Gene3D" id="3.40.50.10810">
    <property type="entry name" value="Tandem AAA-ATPase domain"/>
    <property type="match status" value="1"/>
</dbReference>
<keyword evidence="1" id="KW-0547">Nucleotide-binding</keyword>
<feature type="compositionally biased region" description="Gly residues" evidence="6">
    <location>
        <begin position="1045"/>
        <end position="1054"/>
    </location>
</feature>
<dbReference type="PROSITE" id="PS50089">
    <property type="entry name" value="ZF_RING_2"/>
    <property type="match status" value="1"/>
</dbReference>
<feature type="region of interest" description="Disordered" evidence="6">
    <location>
        <begin position="965"/>
        <end position="1084"/>
    </location>
</feature>
<organism evidence="9">
    <name type="scientific">Chromera velia CCMP2878</name>
    <dbReference type="NCBI Taxonomy" id="1169474"/>
    <lineage>
        <taxon>Eukaryota</taxon>
        <taxon>Sar</taxon>
        <taxon>Alveolata</taxon>
        <taxon>Colpodellida</taxon>
        <taxon>Chromeraceae</taxon>
        <taxon>Chromera</taxon>
    </lineage>
</organism>
<dbReference type="InterPro" id="IPR001841">
    <property type="entry name" value="Znf_RING"/>
</dbReference>
<dbReference type="PROSITE" id="PS51192">
    <property type="entry name" value="HELICASE_ATP_BIND_1"/>
    <property type="match status" value="1"/>
</dbReference>
<dbReference type="Pfam" id="PF00176">
    <property type="entry name" value="SNF2-rel_dom"/>
    <property type="match status" value="1"/>
</dbReference>
<dbReference type="GO" id="GO:0006281">
    <property type="term" value="P:DNA repair"/>
    <property type="evidence" value="ECO:0007669"/>
    <property type="project" value="TreeGrafter"/>
</dbReference>
<sequence length="1124" mass="121223">MDFSKIFQVPLLPLTAPLAEQPDGLKLPMYTHQKRALQRMIEIERDKPTVTIDKRVWHPRGGILCDEVGAGKTIETLSLCLARPLDPSSGHSSSSCNGGDRGMASKCNVIVTPAHLFEQWRAEIAKFLDSQFKVLHVKDHTDPLLRNVAAWKQVDFVVITLEAVLRSVAYDKYMNEAGRAPVWNLRFARLIIDECHDSIEDNPDHLPGRIHSSVDETSAATLALTGLDCQSCWCITATPFKLGDSSVRGIMKILHIHVRLRVSMNPFNNSKTVLPPSNPFEIFKRALCVKNPPRSSELAQGTAAGAGGGGDPPPIRTSVHVETLKFASAIERAFYEEEARQVFSLNAFHSQFDALRQLCCHPMSSTKFRDRLKELAASGGKVNGAQQNPCLSLESARESMVLSKKKEAEDLKGRIANNEYLIKIIFNTLALIKELRPKDSSIDTATVGLTSPLSFDPLIPCRMRVPNSGNGYYEKRVRVSDSQIRSMSTETLRHWVRLNTELVPSNRQQNADLEKKIKEVKREAEYFDGLEERLTGGGEGSESAKEREGKGKDRTADCMICLETGLRRIAVLTGSGDVTGCGHFACEKCMRIWIHNHPTCPTCRQPVAEDNKEGTGKQCYKVVDLGAKKDEEEEKMLPVPPDVRRYGSKPAAVLRSVKKVLEEDPTNQVLIFSTYDGSLELLARALRNEKIACLIITAQTGKDEAQRRREAEIRKQAQQEMAAEAAAAARASGGGQQLLLDGYAQADAERDDERQAAGRAKGRGGKAQQQAAAAAAAQQKAPKPELGPDGVPLSLSVGERFEKFKNPQDPTRVLLLHSQDVGAGGNLQVANYVMFLEPAGNNLGAAVDLETQCIGRAARIGQTREVHVQYFVMKDTVEEQIFKAVQEGRRRKERTLQRQLAAQAEAQGRVAAEAAAGWGEGNLQGGESDPRGVSALSSSSSSSSGGVGDAALLGFSACAASDMSTSASRGSASVPAGGRSLVSSERSVPVSASAGVSLRAEMREADQGEVPGPIAEDVDMGGGEPEAEGVFEGQSQQSSAASALGQGGWEGRGMGGERDVPTEGSAGSPGASPQMPSVGGGRDNPLGAPACPICSQIFPPGTSNRSVNEHVDLCLNGQCLQIVD</sequence>
<dbReference type="CDD" id="cd18793">
    <property type="entry name" value="SF2_C_SNF"/>
    <property type="match status" value="1"/>
</dbReference>
<feature type="compositionally biased region" description="Low complexity" evidence="6">
    <location>
        <begin position="766"/>
        <end position="781"/>
    </location>
</feature>
<gene>
    <name evidence="9" type="ORF">Cvel_11129</name>
</gene>
<dbReference type="SMART" id="SM00184">
    <property type="entry name" value="RING"/>
    <property type="match status" value="1"/>
</dbReference>
<feature type="domain" description="Helicase ATP-binding" evidence="8">
    <location>
        <begin position="53"/>
        <end position="257"/>
    </location>
</feature>
<feature type="compositionally biased region" description="Basic and acidic residues" evidence="6">
    <location>
        <begin position="747"/>
        <end position="756"/>
    </location>
</feature>
<dbReference type="AlphaFoldDB" id="A0A0G4I5E6"/>
<feature type="domain" description="RING-type" evidence="7">
    <location>
        <begin position="558"/>
        <end position="604"/>
    </location>
</feature>
<keyword evidence="2" id="KW-0378">Hydrolase</keyword>
<proteinExistence type="predicted"/>
<dbReference type="SUPFAM" id="SSF52540">
    <property type="entry name" value="P-loop containing nucleoside triphosphate hydrolases"/>
    <property type="match status" value="2"/>
</dbReference>
<reference evidence="9" key="1">
    <citation type="submission" date="2014-11" db="EMBL/GenBank/DDBJ databases">
        <authorList>
            <person name="Otto D Thomas"/>
            <person name="Naeem Raeece"/>
        </authorList>
    </citation>
    <scope>NUCLEOTIDE SEQUENCE</scope>
</reference>
<evidence type="ECO:0000259" key="7">
    <source>
        <dbReference type="PROSITE" id="PS50089"/>
    </source>
</evidence>
<keyword evidence="3" id="KW-0347">Helicase</keyword>
<dbReference type="SMART" id="SM00487">
    <property type="entry name" value="DEXDc"/>
    <property type="match status" value="1"/>
</dbReference>
<evidence type="ECO:0000256" key="4">
    <source>
        <dbReference type="ARBA" id="ARBA00022840"/>
    </source>
</evidence>
<dbReference type="PANTHER" id="PTHR45626">
    <property type="entry name" value="TRANSCRIPTION TERMINATION FACTOR 2-RELATED"/>
    <property type="match status" value="1"/>
</dbReference>
<accession>A0A0G4I5E6</accession>
<dbReference type="VEuPathDB" id="CryptoDB:Cvel_11129"/>
<dbReference type="InterPro" id="IPR014001">
    <property type="entry name" value="Helicase_ATP-bd"/>
</dbReference>
<dbReference type="InterPro" id="IPR013083">
    <property type="entry name" value="Znf_RING/FYVE/PHD"/>
</dbReference>
<feature type="compositionally biased region" description="Low complexity" evidence="6">
    <location>
        <begin position="1033"/>
        <end position="1044"/>
    </location>
</feature>
<dbReference type="GO" id="GO:0008270">
    <property type="term" value="F:zinc ion binding"/>
    <property type="evidence" value="ECO:0007669"/>
    <property type="project" value="UniProtKB-KW"/>
</dbReference>
<dbReference type="GO" id="GO:0005634">
    <property type="term" value="C:nucleus"/>
    <property type="evidence" value="ECO:0007669"/>
    <property type="project" value="TreeGrafter"/>
</dbReference>
<evidence type="ECO:0000259" key="8">
    <source>
        <dbReference type="PROSITE" id="PS51192"/>
    </source>
</evidence>
<dbReference type="InterPro" id="IPR049730">
    <property type="entry name" value="SNF2/RAD54-like_C"/>
</dbReference>
<name>A0A0G4I5E6_9ALVE</name>
<dbReference type="SUPFAM" id="SSF57850">
    <property type="entry name" value="RING/U-box"/>
    <property type="match status" value="1"/>
</dbReference>
<evidence type="ECO:0000256" key="3">
    <source>
        <dbReference type="ARBA" id="ARBA00022806"/>
    </source>
</evidence>
<feature type="region of interest" description="Disordered" evidence="6">
    <location>
        <begin position="747"/>
        <end position="789"/>
    </location>
</feature>
<keyword evidence="5" id="KW-0863">Zinc-finger</keyword>
<dbReference type="GO" id="GO:0016787">
    <property type="term" value="F:hydrolase activity"/>
    <property type="evidence" value="ECO:0007669"/>
    <property type="project" value="UniProtKB-KW"/>
</dbReference>
<feature type="region of interest" description="Disordered" evidence="6">
    <location>
        <begin position="531"/>
        <end position="550"/>
    </location>
</feature>
<feature type="compositionally biased region" description="Low complexity" evidence="6">
    <location>
        <begin position="932"/>
        <end position="945"/>
    </location>
</feature>
<dbReference type="PANTHER" id="PTHR45626:SF26">
    <property type="entry name" value="FAMILY HELICASE, PUTATIVE (AFU_ORTHOLOGUE AFUA_2G09120)-RELATED"/>
    <property type="match status" value="1"/>
</dbReference>
<feature type="region of interest" description="Disordered" evidence="6">
    <location>
        <begin position="294"/>
        <end position="314"/>
    </location>
</feature>